<gene>
    <name evidence="1" type="ORF">ElyMa_001962800</name>
</gene>
<proteinExistence type="predicted"/>
<dbReference type="Proteomes" id="UP000762676">
    <property type="component" value="Unassembled WGS sequence"/>
</dbReference>
<dbReference type="EMBL" id="BMAT01004000">
    <property type="protein sequence ID" value="GFR66132.1"/>
    <property type="molecule type" value="Genomic_DNA"/>
</dbReference>
<evidence type="ECO:0000313" key="1">
    <source>
        <dbReference type="EMBL" id="GFR66132.1"/>
    </source>
</evidence>
<protein>
    <submittedName>
        <fullName evidence="1">Uncharacterized protein</fullName>
    </submittedName>
</protein>
<organism evidence="1 2">
    <name type="scientific">Elysia marginata</name>
    <dbReference type="NCBI Taxonomy" id="1093978"/>
    <lineage>
        <taxon>Eukaryota</taxon>
        <taxon>Metazoa</taxon>
        <taxon>Spiralia</taxon>
        <taxon>Lophotrochozoa</taxon>
        <taxon>Mollusca</taxon>
        <taxon>Gastropoda</taxon>
        <taxon>Heterobranchia</taxon>
        <taxon>Euthyneura</taxon>
        <taxon>Panpulmonata</taxon>
        <taxon>Sacoglossa</taxon>
        <taxon>Placobranchoidea</taxon>
        <taxon>Plakobranchidae</taxon>
        <taxon>Elysia</taxon>
    </lineage>
</organism>
<keyword evidence="2" id="KW-1185">Reference proteome</keyword>
<comment type="caution">
    <text evidence="1">The sequence shown here is derived from an EMBL/GenBank/DDBJ whole genome shotgun (WGS) entry which is preliminary data.</text>
</comment>
<sequence length="56" mass="6366">IDIMSASPSAALLQRGSSTSRRDLSISSLARFYYEDDEIRNQNFLKKLQFQPLLSS</sequence>
<name>A0AAV4EYV3_9GAST</name>
<evidence type="ECO:0000313" key="2">
    <source>
        <dbReference type="Proteomes" id="UP000762676"/>
    </source>
</evidence>
<reference evidence="1 2" key="1">
    <citation type="journal article" date="2021" name="Elife">
        <title>Chloroplast acquisition without the gene transfer in kleptoplastic sea slugs, Plakobranchus ocellatus.</title>
        <authorList>
            <person name="Maeda T."/>
            <person name="Takahashi S."/>
            <person name="Yoshida T."/>
            <person name="Shimamura S."/>
            <person name="Takaki Y."/>
            <person name="Nagai Y."/>
            <person name="Toyoda A."/>
            <person name="Suzuki Y."/>
            <person name="Arimoto A."/>
            <person name="Ishii H."/>
            <person name="Satoh N."/>
            <person name="Nishiyama T."/>
            <person name="Hasebe M."/>
            <person name="Maruyama T."/>
            <person name="Minagawa J."/>
            <person name="Obokata J."/>
            <person name="Shigenobu S."/>
        </authorList>
    </citation>
    <scope>NUCLEOTIDE SEQUENCE [LARGE SCALE GENOMIC DNA]</scope>
</reference>
<feature type="non-terminal residue" evidence="1">
    <location>
        <position position="1"/>
    </location>
</feature>
<accession>A0AAV4EYV3</accession>
<dbReference type="AlphaFoldDB" id="A0AAV4EYV3"/>